<accession>A0A4S8J8T1</accession>
<protein>
    <submittedName>
        <fullName evidence="2">Uncharacterized protein</fullName>
    </submittedName>
</protein>
<feature type="region of interest" description="Disordered" evidence="1">
    <location>
        <begin position="1"/>
        <end position="45"/>
    </location>
</feature>
<evidence type="ECO:0000313" key="3">
    <source>
        <dbReference type="Proteomes" id="UP000317650"/>
    </source>
</evidence>
<comment type="caution">
    <text evidence="2">The sequence shown here is derived from an EMBL/GenBank/DDBJ whole genome shotgun (WGS) entry which is preliminary data.</text>
</comment>
<feature type="region of interest" description="Disordered" evidence="1">
    <location>
        <begin position="100"/>
        <end position="126"/>
    </location>
</feature>
<name>A0A4S8J8T1_MUSBA</name>
<feature type="compositionally biased region" description="Polar residues" evidence="1">
    <location>
        <begin position="102"/>
        <end position="117"/>
    </location>
</feature>
<organism evidence="2 3">
    <name type="scientific">Musa balbisiana</name>
    <name type="common">Banana</name>
    <dbReference type="NCBI Taxonomy" id="52838"/>
    <lineage>
        <taxon>Eukaryota</taxon>
        <taxon>Viridiplantae</taxon>
        <taxon>Streptophyta</taxon>
        <taxon>Embryophyta</taxon>
        <taxon>Tracheophyta</taxon>
        <taxon>Spermatophyta</taxon>
        <taxon>Magnoliopsida</taxon>
        <taxon>Liliopsida</taxon>
        <taxon>Zingiberales</taxon>
        <taxon>Musaceae</taxon>
        <taxon>Musa</taxon>
    </lineage>
</organism>
<evidence type="ECO:0000256" key="1">
    <source>
        <dbReference type="SAM" id="MobiDB-lite"/>
    </source>
</evidence>
<evidence type="ECO:0000313" key="2">
    <source>
        <dbReference type="EMBL" id="THU58047.1"/>
    </source>
</evidence>
<dbReference type="PANTHER" id="PTHR36078">
    <property type="entry name" value="BNACNNG21220D PROTEIN"/>
    <property type="match status" value="1"/>
</dbReference>
<dbReference type="EMBL" id="PYDT01000006">
    <property type="protein sequence ID" value="THU58047.1"/>
    <property type="molecule type" value="Genomic_DNA"/>
</dbReference>
<keyword evidence="3" id="KW-1185">Reference proteome</keyword>
<dbReference type="Proteomes" id="UP000317650">
    <property type="component" value="Chromosome 3"/>
</dbReference>
<gene>
    <name evidence="2" type="ORF">C4D60_Mb03t10040</name>
</gene>
<reference evidence="2 3" key="1">
    <citation type="journal article" date="2019" name="Nat. Plants">
        <title>Genome sequencing of Musa balbisiana reveals subgenome evolution and function divergence in polyploid bananas.</title>
        <authorList>
            <person name="Yao X."/>
        </authorList>
    </citation>
    <scope>NUCLEOTIDE SEQUENCE [LARGE SCALE GENOMIC DNA]</scope>
    <source>
        <strain evidence="3">cv. DH-PKW</strain>
        <tissue evidence="2">Leaves</tissue>
    </source>
</reference>
<sequence length="126" mass="14320">MEEEGGGKAQPNEEDEEATSTMEARPSEQEHVPEIDAAESEEKHQRYEALYSRRLRAKYFSKKALDGGDIYGHETTIDNEIIKSSRWPCTRSFADPIKYMEDQNQSSSEAETNAATDKNQEPKKSC</sequence>
<feature type="compositionally biased region" description="Basic and acidic residues" evidence="1">
    <location>
        <begin position="25"/>
        <end position="45"/>
    </location>
</feature>
<proteinExistence type="predicted"/>
<dbReference type="AlphaFoldDB" id="A0A4S8J8T1"/>
<dbReference type="PANTHER" id="PTHR36078:SF2">
    <property type="entry name" value="OS09G0473966 PROTEIN"/>
    <property type="match status" value="1"/>
</dbReference>